<reference evidence="2" key="2">
    <citation type="submission" date="2015-01" db="EMBL/GenBank/DDBJ databases">
        <title>Evolutionary Origins and Diversification of the Mycorrhizal Mutualists.</title>
        <authorList>
            <consortium name="DOE Joint Genome Institute"/>
            <consortium name="Mycorrhizal Genomics Consortium"/>
            <person name="Kohler A."/>
            <person name="Kuo A."/>
            <person name="Nagy L.G."/>
            <person name="Floudas D."/>
            <person name="Copeland A."/>
            <person name="Barry K.W."/>
            <person name="Cichocki N."/>
            <person name="Veneault-Fourrey C."/>
            <person name="LaButti K."/>
            <person name="Lindquist E.A."/>
            <person name="Lipzen A."/>
            <person name="Lundell T."/>
            <person name="Morin E."/>
            <person name="Murat C."/>
            <person name="Riley R."/>
            <person name="Ohm R."/>
            <person name="Sun H."/>
            <person name="Tunlid A."/>
            <person name="Henrissat B."/>
            <person name="Grigoriev I.V."/>
            <person name="Hibbett D.S."/>
            <person name="Martin F."/>
        </authorList>
    </citation>
    <scope>NUCLEOTIDE SEQUENCE [LARGE SCALE GENOMIC DNA]</scope>
    <source>
        <strain evidence="2">Ve08.2h10</strain>
    </source>
</reference>
<dbReference type="InParanoid" id="A0A0D0CYD7"/>
<dbReference type="OrthoDB" id="3265433at2759"/>
<name>A0A0D0CYD7_9AGAM</name>
<dbReference type="HOGENOM" id="CLU_003703_9_2_1"/>
<accession>A0A0D0CYD7</accession>
<gene>
    <name evidence="1" type="ORF">PAXRUDRAFT_158105</name>
</gene>
<proteinExistence type="predicted"/>
<dbReference type="AlphaFoldDB" id="A0A0D0CYD7"/>
<protein>
    <submittedName>
        <fullName evidence="1">Uncharacterized protein</fullName>
    </submittedName>
</protein>
<keyword evidence="2" id="KW-1185">Reference proteome</keyword>
<organism evidence="1 2">
    <name type="scientific">Paxillus rubicundulus Ve08.2h10</name>
    <dbReference type="NCBI Taxonomy" id="930991"/>
    <lineage>
        <taxon>Eukaryota</taxon>
        <taxon>Fungi</taxon>
        <taxon>Dikarya</taxon>
        <taxon>Basidiomycota</taxon>
        <taxon>Agaricomycotina</taxon>
        <taxon>Agaricomycetes</taxon>
        <taxon>Agaricomycetidae</taxon>
        <taxon>Boletales</taxon>
        <taxon>Paxilineae</taxon>
        <taxon>Paxillaceae</taxon>
        <taxon>Paxillus</taxon>
    </lineage>
</organism>
<dbReference type="Proteomes" id="UP000054538">
    <property type="component" value="Unassembled WGS sequence"/>
</dbReference>
<dbReference type="EMBL" id="KN825967">
    <property type="protein sequence ID" value="KIK80648.1"/>
    <property type="molecule type" value="Genomic_DNA"/>
</dbReference>
<evidence type="ECO:0000313" key="2">
    <source>
        <dbReference type="Proteomes" id="UP000054538"/>
    </source>
</evidence>
<reference evidence="1 2" key="1">
    <citation type="submission" date="2014-04" db="EMBL/GenBank/DDBJ databases">
        <authorList>
            <consortium name="DOE Joint Genome Institute"/>
            <person name="Kuo A."/>
            <person name="Kohler A."/>
            <person name="Jargeat P."/>
            <person name="Nagy L.G."/>
            <person name="Floudas D."/>
            <person name="Copeland A."/>
            <person name="Barry K.W."/>
            <person name="Cichocki N."/>
            <person name="Veneault-Fourrey C."/>
            <person name="LaButti K."/>
            <person name="Lindquist E.A."/>
            <person name="Lipzen A."/>
            <person name="Lundell T."/>
            <person name="Morin E."/>
            <person name="Murat C."/>
            <person name="Sun H."/>
            <person name="Tunlid A."/>
            <person name="Henrissat B."/>
            <person name="Grigoriev I.V."/>
            <person name="Hibbett D.S."/>
            <person name="Martin F."/>
            <person name="Nordberg H.P."/>
            <person name="Cantor M.N."/>
            <person name="Hua S.X."/>
        </authorList>
    </citation>
    <scope>NUCLEOTIDE SEQUENCE [LARGE SCALE GENOMIC DNA]</scope>
    <source>
        <strain evidence="1 2">Ve08.2h10</strain>
    </source>
</reference>
<feature type="non-terminal residue" evidence="1">
    <location>
        <position position="1"/>
    </location>
</feature>
<evidence type="ECO:0000313" key="1">
    <source>
        <dbReference type="EMBL" id="KIK80648.1"/>
    </source>
</evidence>
<sequence length="77" mass="9093">IYRKCQKVMVALQADETLLRGCELLIDQDIKVTTASSNPNWSVHFMADLTWFLIMDIHRDTQKSDYMSECRLYIYSK</sequence>